<sequence>MNMSINKSGSQKYFEEMFTRVGSKPFRQIPKTQYEQTCITKNQADEFKRHLESEVASYYYKALLSYIESLSALEDKLFSWATVRLYYSVFYSIRAFLACEDIAILRQERRLYYIRAKEGEHFKRCEDTTDHKGSILTLCKLFKNVDPLLSNAVEGMDAYHWMMKKREEVNYKDMDFHDPFPPDFLETIHYEVQARGIKSVIEKLINDNWLYCFQEEYAVLGIPTKRLVLTVDEIHRLGKTCYIADEKKQLIETMSNGLSEDSIRALEIWKR</sequence>
<reference evidence="1 2" key="1">
    <citation type="submission" date="2015-09" db="EMBL/GenBank/DDBJ databases">
        <authorList>
            <consortium name="Pathogen Informatics"/>
        </authorList>
    </citation>
    <scope>NUCLEOTIDE SEQUENCE [LARGE SCALE GENOMIC DNA]</scope>
    <source>
        <strain evidence="1 2">2789STDY5608851</strain>
    </source>
</reference>
<name>A0A174F5V6_9FIRM</name>
<evidence type="ECO:0000313" key="2">
    <source>
        <dbReference type="Proteomes" id="UP000095380"/>
    </source>
</evidence>
<dbReference type="EMBL" id="CYYM01000013">
    <property type="protein sequence ID" value="CUO44196.1"/>
    <property type="molecule type" value="Genomic_DNA"/>
</dbReference>
<evidence type="ECO:0000313" key="1">
    <source>
        <dbReference type="EMBL" id="CUO44196.1"/>
    </source>
</evidence>
<dbReference type="AlphaFoldDB" id="A0A174F5V6"/>
<dbReference type="Gene3D" id="1.20.120.330">
    <property type="entry name" value="Nucleotidyltransferases domain 2"/>
    <property type="match status" value="1"/>
</dbReference>
<accession>A0A174F5V6</accession>
<gene>
    <name evidence="1" type="ORF">ERS852408_02171</name>
</gene>
<proteinExistence type="predicted"/>
<protein>
    <submittedName>
        <fullName evidence="1">Uncharacterized protein</fullName>
    </submittedName>
</protein>
<dbReference type="Proteomes" id="UP000095380">
    <property type="component" value="Unassembled WGS sequence"/>
</dbReference>
<organism evidence="1 2">
    <name type="scientific">Dorea longicatena</name>
    <dbReference type="NCBI Taxonomy" id="88431"/>
    <lineage>
        <taxon>Bacteria</taxon>
        <taxon>Bacillati</taxon>
        <taxon>Bacillota</taxon>
        <taxon>Clostridia</taxon>
        <taxon>Lachnospirales</taxon>
        <taxon>Lachnospiraceae</taxon>
        <taxon>Dorea</taxon>
    </lineage>
</organism>